<protein>
    <submittedName>
        <fullName evidence="1">Uncharacterized protein</fullName>
    </submittedName>
</protein>
<sequence>MRAQLVLPSLLGAIALLAWPVSVSSSITYCSSVNTGSSQAANESTFQSNGLCEDHCSSYAFGILQGYDCWCSNIVPNSATNVNNSKCSQDCPGYPDDSCGSTSKGLYAYVEVVGNQPTGTATVSSTSTTSTSVSKPLGRNLWTTSYSVEIYALDKIVAHPKRTSSTQSSSTTSAATTTTGQTVSTETNAGGTVKTVTLEAPQPTATASSTGTSSKSTSSSGMSSGTIAGIVVGSIGGALAIIALIFVLFFAKRKQRASSPDPSVQNILLDGRQSKGSQMSFMKGMFSDNHSHTLSAGSSIAAHRLPTFTDNRMKTDTVLFANGRRDSDASLQDNEDYSRPVLRVSHVFCSDDAMSQANDNPSSRTRTRVSVDGRPNPSPCVCFYCICALLCLCPFSICVFSAKTAVL</sequence>
<proteinExistence type="predicted"/>
<keyword evidence="2" id="KW-1185">Reference proteome</keyword>
<organism evidence="1 2">
    <name type="scientific">Aspergillus brunneoviolaceus CBS 621.78</name>
    <dbReference type="NCBI Taxonomy" id="1450534"/>
    <lineage>
        <taxon>Eukaryota</taxon>
        <taxon>Fungi</taxon>
        <taxon>Dikarya</taxon>
        <taxon>Ascomycota</taxon>
        <taxon>Pezizomycotina</taxon>
        <taxon>Eurotiomycetes</taxon>
        <taxon>Eurotiomycetidae</taxon>
        <taxon>Eurotiales</taxon>
        <taxon>Aspergillaceae</taxon>
        <taxon>Aspergillus</taxon>
        <taxon>Aspergillus subgen. Circumdati</taxon>
    </lineage>
</organism>
<dbReference type="EMBL" id="KZ825327">
    <property type="protein sequence ID" value="RAH47854.1"/>
    <property type="molecule type" value="Genomic_DNA"/>
</dbReference>
<reference evidence="1" key="1">
    <citation type="submission" date="2018-02" db="EMBL/GenBank/DDBJ databases">
        <title>The genomes of Aspergillus section Nigri reveals drivers in fungal speciation.</title>
        <authorList>
            <consortium name="DOE Joint Genome Institute"/>
            <person name="Vesth T.C."/>
            <person name="Nybo J."/>
            <person name="Theobald S."/>
            <person name="Brandl J."/>
            <person name="Frisvad J.C."/>
            <person name="Nielsen K.F."/>
            <person name="Lyhne E.K."/>
            <person name="Kogle M.E."/>
            <person name="Kuo A."/>
            <person name="Riley R."/>
            <person name="Clum A."/>
            <person name="Nolan M."/>
            <person name="Lipzen A."/>
            <person name="Salamov A."/>
            <person name="Henrissat B."/>
            <person name="Wiebenga A."/>
            <person name="De vries R.P."/>
            <person name="Grigoriev I.V."/>
            <person name="Mortensen U.H."/>
            <person name="Andersen M.R."/>
            <person name="Baker S.E."/>
        </authorList>
    </citation>
    <scope>NUCLEOTIDE SEQUENCE</scope>
    <source>
        <strain evidence="1">CBS 621.78</strain>
    </source>
</reference>
<name>A0ACD1GFE7_9EURO</name>
<gene>
    <name evidence="1" type="ORF">BO95DRAFT_358039</name>
</gene>
<evidence type="ECO:0000313" key="1">
    <source>
        <dbReference type="EMBL" id="RAH47854.1"/>
    </source>
</evidence>
<accession>A0ACD1GFE7</accession>
<dbReference type="Proteomes" id="UP000249057">
    <property type="component" value="Unassembled WGS sequence"/>
</dbReference>
<evidence type="ECO:0000313" key="2">
    <source>
        <dbReference type="Proteomes" id="UP000249057"/>
    </source>
</evidence>